<dbReference type="Proteomes" id="UP000277464">
    <property type="component" value="Chromosome"/>
</dbReference>
<reference evidence="2 3" key="1">
    <citation type="submission" date="2018-12" db="EMBL/GenBank/DDBJ databases">
        <authorList>
            <consortium name="Pathogen Informatics"/>
        </authorList>
    </citation>
    <scope>NUCLEOTIDE SEQUENCE [LARGE SCALE GENOMIC DNA]</scope>
    <source>
        <strain evidence="2 3">NCTC8196</strain>
    </source>
</reference>
<dbReference type="InterPro" id="IPR027417">
    <property type="entry name" value="P-loop_NTPase"/>
</dbReference>
<dbReference type="Pfam" id="PF13304">
    <property type="entry name" value="AAA_21"/>
    <property type="match status" value="1"/>
</dbReference>
<dbReference type="Gene3D" id="3.40.50.300">
    <property type="entry name" value="P-loop containing nucleotide triphosphate hydrolases"/>
    <property type="match status" value="1"/>
</dbReference>
<dbReference type="InterPro" id="IPR003959">
    <property type="entry name" value="ATPase_AAA_core"/>
</dbReference>
<dbReference type="PANTHER" id="PTHR43581:SF2">
    <property type="entry name" value="EXCINUCLEASE ATPASE SUBUNIT"/>
    <property type="match status" value="1"/>
</dbReference>
<accession>A0A7Z9CYH1</accession>
<dbReference type="RefSeq" id="WP_105265739.1">
    <property type="nucleotide sequence ID" value="NZ_JAXOFZ010000001.1"/>
</dbReference>
<dbReference type="EMBL" id="LR134270">
    <property type="protein sequence ID" value="VED79306.1"/>
    <property type="molecule type" value="Genomic_DNA"/>
</dbReference>
<evidence type="ECO:0000313" key="2">
    <source>
        <dbReference type="EMBL" id="VED79306.1"/>
    </source>
</evidence>
<dbReference type="AlphaFoldDB" id="A0A7Z9CYH1"/>
<sequence length="442" mass="50829">MILSVDIRELQHLANISVSFDFTRDPLICMTSKNGVGKTSIIKALALLKDTAIVSKTSSVFSISEETKIDVKINDDIYAFRFNDGDLDTKNILRDETFINVELPIPYGKRFSDFPALGNIDMTLREMYIKNDYQDAHELIAFLSAVYKDTNKFDNLKFVTIKGANYYFLPLDNNRYIREDYFSSGEFFVISIFRMITSSSQLIIIDEIDVSLDSSAQVSLMSAVRNICVERNKKVLFTTHSLAIMKTIYEYGTPIIYLKNENGIINYNLVSYSFIQFEMFGFQGFDKYIFTEDVTLESYINIKLSTIETKNRVKVIYIGGCSNVVDLMKRNARTGFICSPQNAIAVLDGDSKQKYGHRADVIISPYDDIEDEVFRKYKEENAYYKLPDVAPDNAKSKAYWKKLLERREDHNLTQEDIFTILEHGFDAQVSVFYDKLNSFVNS</sequence>
<name>A0A7Z9CYH1_9ESCH</name>
<dbReference type="SUPFAM" id="SSF52540">
    <property type="entry name" value="P-loop containing nucleoside triphosphate hydrolases"/>
    <property type="match status" value="1"/>
</dbReference>
<dbReference type="PANTHER" id="PTHR43581">
    <property type="entry name" value="ATP/GTP PHOSPHATASE"/>
    <property type="match status" value="1"/>
</dbReference>
<dbReference type="InterPro" id="IPR051396">
    <property type="entry name" value="Bact_Antivir_Def_Nuclease"/>
</dbReference>
<organism evidence="2 3">
    <name type="scientific">Escherichia marmotae</name>
    <dbReference type="NCBI Taxonomy" id="1499973"/>
    <lineage>
        <taxon>Bacteria</taxon>
        <taxon>Pseudomonadati</taxon>
        <taxon>Pseudomonadota</taxon>
        <taxon>Gammaproteobacteria</taxon>
        <taxon>Enterobacterales</taxon>
        <taxon>Enterobacteriaceae</taxon>
        <taxon>Escherichia</taxon>
    </lineage>
</organism>
<feature type="domain" description="ATPase AAA-type core" evidence="1">
    <location>
        <begin position="33"/>
        <end position="245"/>
    </location>
</feature>
<proteinExistence type="predicted"/>
<dbReference type="GO" id="GO:0005524">
    <property type="term" value="F:ATP binding"/>
    <property type="evidence" value="ECO:0007669"/>
    <property type="project" value="InterPro"/>
</dbReference>
<gene>
    <name evidence="2" type="ORF">NCTC8196_02787</name>
</gene>
<protein>
    <submittedName>
        <fullName evidence="2">Cytochrome c biogenesis protein CcmA</fullName>
    </submittedName>
</protein>
<evidence type="ECO:0000313" key="3">
    <source>
        <dbReference type="Proteomes" id="UP000277464"/>
    </source>
</evidence>
<dbReference type="GO" id="GO:0016887">
    <property type="term" value="F:ATP hydrolysis activity"/>
    <property type="evidence" value="ECO:0007669"/>
    <property type="project" value="InterPro"/>
</dbReference>
<evidence type="ECO:0000259" key="1">
    <source>
        <dbReference type="Pfam" id="PF13304"/>
    </source>
</evidence>